<dbReference type="EMBL" id="KN817677">
    <property type="protein sequence ID" value="KJA14493.1"/>
    <property type="molecule type" value="Genomic_DNA"/>
</dbReference>
<dbReference type="OMA" id="WSKAYRR"/>
<dbReference type="GO" id="GO:0006620">
    <property type="term" value="P:post-translational protein targeting to endoplasmic reticulum membrane"/>
    <property type="evidence" value="ECO:0007669"/>
    <property type="project" value="TreeGrafter"/>
</dbReference>
<dbReference type="PANTHER" id="PTHR45831">
    <property type="entry name" value="LD24721P"/>
    <property type="match status" value="1"/>
</dbReference>
<dbReference type="GO" id="GO:0072380">
    <property type="term" value="C:TRC complex"/>
    <property type="evidence" value="ECO:0007669"/>
    <property type="project" value="TreeGrafter"/>
</dbReference>
<dbReference type="STRING" id="945553.A0A0D2LUH0"/>
<dbReference type="GO" id="GO:0060090">
    <property type="term" value="F:molecular adaptor activity"/>
    <property type="evidence" value="ECO:0007669"/>
    <property type="project" value="TreeGrafter"/>
</dbReference>
<evidence type="ECO:0000313" key="5">
    <source>
        <dbReference type="Proteomes" id="UP000054270"/>
    </source>
</evidence>
<name>A0A0D2LUH0_HYPSF</name>
<reference evidence="5" key="1">
    <citation type="submission" date="2014-04" db="EMBL/GenBank/DDBJ databases">
        <title>Evolutionary Origins and Diversification of the Mycorrhizal Mutualists.</title>
        <authorList>
            <consortium name="DOE Joint Genome Institute"/>
            <consortium name="Mycorrhizal Genomics Consortium"/>
            <person name="Kohler A."/>
            <person name="Kuo A."/>
            <person name="Nagy L.G."/>
            <person name="Floudas D."/>
            <person name="Copeland A."/>
            <person name="Barry K.W."/>
            <person name="Cichocki N."/>
            <person name="Veneault-Fourrey C."/>
            <person name="LaButti K."/>
            <person name="Lindquist E.A."/>
            <person name="Lipzen A."/>
            <person name="Lundell T."/>
            <person name="Morin E."/>
            <person name="Murat C."/>
            <person name="Riley R."/>
            <person name="Ohm R."/>
            <person name="Sun H."/>
            <person name="Tunlid A."/>
            <person name="Henrissat B."/>
            <person name="Grigoriev I.V."/>
            <person name="Hibbett D.S."/>
            <person name="Martin F."/>
        </authorList>
    </citation>
    <scope>NUCLEOTIDE SEQUENCE [LARGE SCALE GENOMIC DNA]</scope>
    <source>
        <strain evidence="5">FD-334 SS-4</strain>
    </source>
</reference>
<dbReference type="Proteomes" id="UP000054270">
    <property type="component" value="Unassembled WGS sequence"/>
</dbReference>
<gene>
    <name evidence="4" type="ORF">HYPSUDRAFT_49121</name>
</gene>
<evidence type="ECO:0000256" key="3">
    <source>
        <dbReference type="PROSITE-ProRule" id="PRU00339"/>
    </source>
</evidence>
<evidence type="ECO:0000256" key="1">
    <source>
        <dbReference type="ARBA" id="ARBA00022737"/>
    </source>
</evidence>
<evidence type="ECO:0000313" key="4">
    <source>
        <dbReference type="EMBL" id="KJA14493.1"/>
    </source>
</evidence>
<dbReference type="PROSITE" id="PS50005">
    <property type="entry name" value="TPR"/>
    <property type="match status" value="2"/>
</dbReference>
<dbReference type="SUPFAM" id="SSF48452">
    <property type="entry name" value="TPR-like"/>
    <property type="match status" value="1"/>
</dbReference>
<accession>A0A0D2LUH0</accession>
<evidence type="ECO:0000256" key="2">
    <source>
        <dbReference type="ARBA" id="ARBA00022803"/>
    </source>
</evidence>
<feature type="repeat" description="TPR" evidence="3">
    <location>
        <begin position="80"/>
        <end position="113"/>
    </location>
</feature>
<dbReference type="SMART" id="SM00028">
    <property type="entry name" value="TPR"/>
    <property type="match status" value="4"/>
</dbReference>
<dbReference type="InterPro" id="IPR047150">
    <property type="entry name" value="SGT"/>
</dbReference>
<dbReference type="AlphaFoldDB" id="A0A0D2LUH0"/>
<dbReference type="OrthoDB" id="2423701at2759"/>
<keyword evidence="5" id="KW-1185">Reference proteome</keyword>
<keyword evidence="2 3" id="KW-0802">TPR repeat</keyword>
<dbReference type="PANTHER" id="PTHR45831:SF5">
    <property type="entry name" value="STI1 DOMAIN-CONTAINING PROTEIN"/>
    <property type="match status" value="1"/>
</dbReference>
<proteinExistence type="predicted"/>
<protein>
    <recommendedName>
        <fullName evidence="6">TPR-like protein</fullName>
    </recommendedName>
</protein>
<sequence length="545" mass="61562">MPPKACDPNSNAERLKAQGNELHQKRQYREAYLKYTAAIGEDSTNAIYYANRAASALSLKEYLNAAADAKKATELDPKYAKAWSRLGQAYYGISAWSRSVDALETALECLPPQEHSTEAEKQMRIAFAESLTKSQKEVDTPVSPERMTYVMKDQKLPWEKAAALEKELLGSNKASSGLVILEAYREFKDGVETMKKLQKKAINGTMGYEGTTGALVSISNAVMRDPRVFHIDCSDWEQKYNDQVLFEVHYYKAWSRGGPQVVKEEALKRLAQEGWASLRPALSITVRAWLMCGMMYNSFGKHQAAVEYYTRAVEVLDWGQLMWRDVPAIDRGVIFEKTFIRGAKRMQLSAMHNCLVNKMQDLPFDTSDMVKLCHDIIADIVANPPPSGQITATTLASFWMYPQSEAFSILGWHYMQLGHAMVGAEDAQEAFSQSAEHYIKAAESSPPDDESVLIFYMAALEAHWYSPQGKSVKTMQAIINRMTLPLRDILRFWENSVSSKQRDATVQTAFEFGQRCRDRKLSDGDSARPKELEKLCKWGGNFVYV</sequence>
<organism evidence="4 5">
    <name type="scientific">Hypholoma sublateritium (strain FD-334 SS-4)</name>
    <dbReference type="NCBI Taxonomy" id="945553"/>
    <lineage>
        <taxon>Eukaryota</taxon>
        <taxon>Fungi</taxon>
        <taxon>Dikarya</taxon>
        <taxon>Basidiomycota</taxon>
        <taxon>Agaricomycotina</taxon>
        <taxon>Agaricomycetes</taxon>
        <taxon>Agaricomycetidae</taxon>
        <taxon>Agaricales</taxon>
        <taxon>Agaricineae</taxon>
        <taxon>Strophariaceae</taxon>
        <taxon>Hypholoma</taxon>
    </lineage>
</organism>
<evidence type="ECO:0008006" key="6">
    <source>
        <dbReference type="Google" id="ProtNLM"/>
    </source>
</evidence>
<dbReference type="Gene3D" id="1.25.40.10">
    <property type="entry name" value="Tetratricopeptide repeat domain"/>
    <property type="match status" value="1"/>
</dbReference>
<keyword evidence="1" id="KW-0677">Repeat</keyword>
<feature type="repeat" description="TPR" evidence="3">
    <location>
        <begin position="286"/>
        <end position="319"/>
    </location>
</feature>
<dbReference type="GO" id="GO:0016020">
    <property type="term" value="C:membrane"/>
    <property type="evidence" value="ECO:0007669"/>
    <property type="project" value="TreeGrafter"/>
</dbReference>
<dbReference type="InterPro" id="IPR019734">
    <property type="entry name" value="TPR_rpt"/>
</dbReference>
<dbReference type="InterPro" id="IPR011990">
    <property type="entry name" value="TPR-like_helical_dom_sf"/>
</dbReference>